<dbReference type="Pfam" id="PF20126">
    <property type="entry name" value="TumE"/>
    <property type="match status" value="1"/>
</dbReference>
<evidence type="ECO:0000313" key="2">
    <source>
        <dbReference type="Proteomes" id="UP000178797"/>
    </source>
</evidence>
<evidence type="ECO:0000313" key="1">
    <source>
        <dbReference type="EMBL" id="OGL47772.1"/>
    </source>
</evidence>
<dbReference type="EMBL" id="MGDE01000015">
    <property type="protein sequence ID" value="OGL47772.1"/>
    <property type="molecule type" value="Genomic_DNA"/>
</dbReference>
<sequence length="98" mass="11466">MKAQLVKYVKAIDELDNAIEIKIWQLPESTEDKPHGYKYSLVYLVDNERVIGYDNAEGKGDHRHYGKIEKPYEFKGIDKLLEDFYKGIEKYKGGKHES</sequence>
<gene>
    <name evidence="1" type="ORF">A2W05_03920</name>
</gene>
<organism evidence="1 2">
    <name type="scientific">Candidatus Schekmanbacteria bacterium RBG_16_38_10</name>
    <dbReference type="NCBI Taxonomy" id="1817879"/>
    <lineage>
        <taxon>Bacteria</taxon>
        <taxon>Candidatus Schekmaniibacteriota</taxon>
    </lineage>
</organism>
<dbReference type="InterPro" id="IPR045397">
    <property type="entry name" value="TumE-like"/>
</dbReference>
<name>A0A1F7S1T8_9BACT</name>
<dbReference type="Proteomes" id="UP000178797">
    <property type="component" value="Unassembled WGS sequence"/>
</dbReference>
<comment type="caution">
    <text evidence="1">The sequence shown here is derived from an EMBL/GenBank/DDBJ whole genome shotgun (WGS) entry which is preliminary data.</text>
</comment>
<proteinExistence type="predicted"/>
<accession>A0A1F7S1T8</accession>
<protein>
    <submittedName>
        <fullName evidence="1">Uncharacterized protein</fullName>
    </submittedName>
</protein>
<dbReference type="AlphaFoldDB" id="A0A1F7S1T8"/>
<reference evidence="1 2" key="1">
    <citation type="journal article" date="2016" name="Nat. Commun.">
        <title>Thousands of microbial genomes shed light on interconnected biogeochemical processes in an aquifer system.</title>
        <authorList>
            <person name="Anantharaman K."/>
            <person name="Brown C.T."/>
            <person name="Hug L.A."/>
            <person name="Sharon I."/>
            <person name="Castelle C.J."/>
            <person name="Probst A.J."/>
            <person name="Thomas B.C."/>
            <person name="Singh A."/>
            <person name="Wilkins M.J."/>
            <person name="Karaoz U."/>
            <person name="Brodie E.L."/>
            <person name="Williams K.H."/>
            <person name="Hubbard S.S."/>
            <person name="Banfield J.F."/>
        </authorList>
    </citation>
    <scope>NUCLEOTIDE SEQUENCE [LARGE SCALE GENOMIC DNA]</scope>
</reference>